<keyword evidence="8" id="KW-0057">Aromatic amino acid biosynthesis</keyword>
<dbReference type="HAMAP" id="MF_00169">
    <property type="entry name" value="AroQ"/>
    <property type="match status" value="1"/>
</dbReference>
<dbReference type="NCBIfam" id="NF003807">
    <property type="entry name" value="PRK05395.1-4"/>
    <property type="match status" value="1"/>
</dbReference>
<keyword evidence="13" id="KW-1185">Reference proteome</keyword>
<evidence type="ECO:0000256" key="5">
    <source>
        <dbReference type="ARBA" id="ARBA00011193"/>
    </source>
</evidence>
<dbReference type="EMBL" id="PNRE01000090">
    <property type="protein sequence ID" value="PMR67520.1"/>
    <property type="molecule type" value="Genomic_DNA"/>
</dbReference>
<dbReference type="GO" id="GO:0019631">
    <property type="term" value="P:quinate catabolic process"/>
    <property type="evidence" value="ECO:0007669"/>
    <property type="project" value="TreeGrafter"/>
</dbReference>
<evidence type="ECO:0000256" key="8">
    <source>
        <dbReference type="HAMAP-Rule" id="MF_00169"/>
    </source>
</evidence>
<protein>
    <recommendedName>
        <fullName evidence="6 8">3-dehydroquinate dehydratase</fullName>
        <shortName evidence="8">3-dehydroquinase</shortName>
        <ecNumber evidence="6 8">4.2.1.10</ecNumber>
    </recommendedName>
    <alternativeName>
        <fullName evidence="8">Type II DHQase</fullName>
    </alternativeName>
</protein>
<feature type="binding site" evidence="8 10">
    <location>
        <begin position="104"/>
        <end position="105"/>
    </location>
    <ligand>
        <name>substrate</name>
    </ligand>
</feature>
<dbReference type="NCBIfam" id="NF003806">
    <property type="entry name" value="PRK05395.1-3"/>
    <property type="match status" value="1"/>
</dbReference>
<dbReference type="SUPFAM" id="SSF52304">
    <property type="entry name" value="Type II 3-dehydroquinate dehydratase"/>
    <property type="match status" value="1"/>
</dbReference>
<comment type="subunit">
    <text evidence="5 8">Homododecamer.</text>
</comment>
<comment type="similarity">
    <text evidence="4 8">Belongs to the type-II 3-dehydroquinase family.</text>
</comment>
<dbReference type="CDD" id="cd00466">
    <property type="entry name" value="DHQase_II"/>
    <property type="match status" value="1"/>
</dbReference>
<dbReference type="NCBIfam" id="NF003804">
    <property type="entry name" value="PRK05395.1-1"/>
    <property type="match status" value="1"/>
</dbReference>
<evidence type="ECO:0000256" key="11">
    <source>
        <dbReference type="PIRSR" id="PIRSR001399-3"/>
    </source>
</evidence>
<dbReference type="PROSITE" id="PS01029">
    <property type="entry name" value="DEHYDROQUINASE_II"/>
    <property type="match status" value="1"/>
</dbReference>
<dbReference type="NCBIfam" id="NF003805">
    <property type="entry name" value="PRK05395.1-2"/>
    <property type="match status" value="1"/>
</dbReference>
<dbReference type="GO" id="GO:0009423">
    <property type="term" value="P:chorismate biosynthetic process"/>
    <property type="evidence" value="ECO:0007669"/>
    <property type="project" value="UniProtKB-UniRule"/>
</dbReference>
<keyword evidence="7 8" id="KW-0456">Lyase</keyword>
<dbReference type="Pfam" id="PF01220">
    <property type="entry name" value="DHquinase_II"/>
    <property type="match status" value="1"/>
</dbReference>
<feature type="site" description="Transition state stabilizer" evidence="8 11">
    <location>
        <position position="20"/>
    </location>
</feature>
<dbReference type="PANTHER" id="PTHR21272:SF3">
    <property type="entry name" value="CATABOLIC 3-DEHYDROQUINASE"/>
    <property type="match status" value="1"/>
</dbReference>
<comment type="caution">
    <text evidence="12">The sequence shown here is derived from an EMBL/GenBank/DDBJ whole genome shotgun (WGS) entry which is preliminary data.</text>
</comment>
<evidence type="ECO:0000313" key="13">
    <source>
        <dbReference type="Proteomes" id="UP000235346"/>
    </source>
</evidence>
<evidence type="ECO:0000256" key="9">
    <source>
        <dbReference type="PIRSR" id="PIRSR001399-1"/>
    </source>
</evidence>
<evidence type="ECO:0000313" key="12">
    <source>
        <dbReference type="EMBL" id="PMR67520.1"/>
    </source>
</evidence>
<comment type="function">
    <text evidence="2 8">Catalyzes a trans-dehydration via an enolate intermediate.</text>
</comment>
<feature type="binding site" evidence="8 10">
    <location>
        <position position="114"/>
    </location>
    <ligand>
        <name>substrate</name>
    </ligand>
</feature>
<dbReference type="PANTHER" id="PTHR21272">
    <property type="entry name" value="CATABOLIC 3-DEHYDROQUINASE"/>
    <property type="match status" value="1"/>
</dbReference>
<name>A0A2N7TH55_9GAMM</name>
<accession>A0A2N7TH55</accession>
<feature type="binding site" evidence="8 10">
    <location>
        <position position="90"/>
    </location>
    <ligand>
        <name>substrate</name>
    </ligand>
</feature>
<evidence type="ECO:0000256" key="2">
    <source>
        <dbReference type="ARBA" id="ARBA00003924"/>
    </source>
</evidence>
<evidence type="ECO:0000256" key="3">
    <source>
        <dbReference type="ARBA" id="ARBA00004902"/>
    </source>
</evidence>
<proteinExistence type="inferred from homology"/>
<evidence type="ECO:0000256" key="6">
    <source>
        <dbReference type="ARBA" id="ARBA00012060"/>
    </source>
</evidence>
<feature type="active site" description="Proton acceptor" evidence="8 9">
    <location>
        <position position="25"/>
    </location>
</feature>
<feature type="active site" description="Proton donor" evidence="8 9">
    <location>
        <position position="103"/>
    </location>
</feature>
<dbReference type="AlphaFoldDB" id="A0A2N7TH55"/>
<comment type="pathway">
    <text evidence="3 8">Metabolic intermediate biosynthesis; chorismate biosynthesis; chorismate from D-erythrose 4-phosphate and phosphoenolpyruvate: step 3/7.</text>
</comment>
<feature type="binding site" evidence="8 10">
    <location>
        <position position="83"/>
    </location>
    <ligand>
        <name>substrate</name>
    </ligand>
</feature>
<dbReference type="InterPro" id="IPR001874">
    <property type="entry name" value="DHquinase_II"/>
</dbReference>
<sequence>MSQGKVLVLHGPNLNLLGTRQPEIYGYETLDDVDSALREKAILAGWDIHCLQSNHEGELIDAIHTARLDGTVAIIINPAAYTHTSVAILDALNAFEGKVFEVHISNVHQRESFRHHSYVSLRADGVIAGLGTRGYRAALDAVIEATQPT</sequence>
<reference evidence="12 13" key="1">
    <citation type="submission" date="2018-01" db="EMBL/GenBank/DDBJ databases">
        <title>Halomonas endophytica sp. nov., isolated from storage liquid in the stems of Populus euphratica.</title>
        <authorList>
            <person name="Chen C."/>
        </authorList>
    </citation>
    <scope>NUCLEOTIDE SEQUENCE [LARGE SCALE GENOMIC DNA]</scope>
    <source>
        <strain evidence="12 13">DSM 26881</strain>
    </source>
</reference>
<dbReference type="GO" id="GO:0009073">
    <property type="term" value="P:aromatic amino acid family biosynthetic process"/>
    <property type="evidence" value="ECO:0007669"/>
    <property type="project" value="UniProtKB-KW"/>
</dbReference>
<dbReference type="GO" id="GO:0003855">
    <property type="term" value="F:3-dehydroquinate dehydratase activity"/>
    <property type="evidence" value="ECO:0007669"/>
    <property type="project" value="UniProtKB-UniRule"/>
</dbReference>
<evidence type="ECO:0000256" key="1">
    <source>
        <dbReference type="ARBA" id="ARBA00001864"/>
    </source>
</evidence>
<evidence type="ECO:0000256" key="10">
    <source>
        <dbReference type="PIRSR" id="PIRSR001399-2"/>
    </source>
</evidence>
<gene>
    <name evidence="8 12" type="primary">aroQ</name>
    <name evidence="12" type="ORF">C1H66_19510</name>
</gene>
<dbReference type="OrthoDB" id="9790793at2"/>
<dbReference type="InterPro" id="IPR018509">
    <property type="entry name" value="DHquinase_II_CS"/>
</dbReference>
<feature type="binding site" evidence="8 10">
    <location>
        <position position="77"/>
    </location>
    <ligand>
        <name>substrate</name>
    </ligand>
</feature>
<dbReference type="NCBIfam" id="TIGR01088">
    <property type="entry name" value="aroQ"/>
    <property type="match status" value="1"/>
</dbReference>
<dbReference type="Proteomes" id="UP000235346">
    <property type="component" value="Unassembled WGS sequence"/>
</dbReference>
<dbReference type="InterPro" id="IPR036441">
    <property type="entry name" value="DHquinase_II_sf"/>
</dbReference>
<dbReference type="PIRSF" id="PIRSF001399">
    <property type="entry name" value="DHquinase_II"/>
    <property type="match status" value="1"/>
</dbReference>
<evidence type="ECO:0000256" key="4">
    <source>
        <dbReference type="ARBA" id="ARBA00011037"/>
    </source>
</evidence>
<organism evidence="12 13">
    <name type="scientific">Halomonas heilongjiangensis</name>
    <dbReference type="NCBI Taxonomy" id="1387883"/>
    <lineage>
        <taxon>Bacteria</taxon>
        <taxon>Pseudomonadati</taxon>
        <taxon>Pseudomonadota</taxon>
        <taxon>Gammaproteobacteria</taxon>
        <taxon>Oceanospirillales</taxon>
        <taxon>Halomonadaceae</taxon>
        <taxon>Halomonas</taxon>
    </lineage>
</organism>
<dbReference type="GO" id="GO:0008652">
    <property type="term" value="P:amino acid biosynthetic process"/>
    <property type="evidence" value="ECO:0007669"/>
    <property type="project" value="UniProtKB-KW"/>
</dbReference>
<comment type="catalytic activity">
    <reaction evidence="1 8">
        <text>3-dehydroquinate = 3-dehydroshikimate + H2O</text>
        <dbReference type="Rhea" id="RHEA:21096"/>
        <dbReference type="ChEBI" id="CHEBI:15377"/>
        <dbReference type="ChEBI" id="CHEBI:16630"/>
        <dbReference type="ChEBI" id="CHEBI:32364"/>
        <dbReference type="EC" id="4.2.1.10"/>
    </reaction>
</comment>
<keyword evidence="8" id="KW-0028">Amino-acid biosynthesis</keyword>
<dbReference type="UniPathway" id="UPA00053">
    <property type="reaction ID" value="UER00086"/>
</dbReference>
<dbReference type="EC" id="4.2.1.10" evidence="6 8"/>
<dbReference type="Gene3D" id="3.40.50.9100">
    <property type="entry name" value="Dehydroquinase, class II"/>
    <property type="match status" value="1"/>
</dbReference>
<evidence type="ECO:0000256" key="7">
    <source>
        <dbReference type="ARBA" id="ARBA00023239"/>
    </source>
</evidence>
<dbReference type="RefSeq" id="WP_102629536.1">
    <property type="nucleotide sequence ID" value="NZ_PDOH01000056.1"/>
</dbReference>